<reference evidence="1 2" key="1">
    <citation type="journal article" date="2018" name="Sci. Rep.">
        <title>Genomic signatures of local adaptation to the degree of environmental predictability in rotifers.</title>
        <authorList>
            <person name="Franch-Gras L."/>
            <person name="Hahn C."/>
            <person name="Garcia-Roger E.M."/>
            <person name="Carmona M.J."/>
            <person name="Serra M."/>
            <person name="Gomez A."/>
        </authorList>
    </citation>
    <scope>NUCLEOTIDE SEQUENCE [LARGE SCALE GENOMIC DNA]</scope>
    <source>
        <strain evidence="1">HYR1</strain>
    </source>
</reference>
<sequence length="105" mass="12260">MYETIKKDFPKAEVARRFTGLEYKKRSLVQPLAFWRLFCAKEKEVLYLLDQSDEVGLDRFLALVDPSSDLMFYSRLLNANVDLNVYVDRVRAIEAMVGTMQSADW</sequence>
<dbReference type="Proteomes" id="UP000276133">
    <property type="component" value="Unassembled WGS sequence"/>
</dbReference>
<evidence type="ECO:0000313" key="1">
    <source>
        <dbReference type="EMBL" id="RNA05861.1"/>
    </source>
</evidence>
<name>A0A3M7Q4D1_BRAPC</name>
<proteinExistence type="predicted"/>
<organism evidence="1 2">
    <name type="scientific">Brachionus plicatilis</name>
    <name type="common">Marine rotifer</name>
    <name type="synonym">Brachionus muelleri</name>
    <dbReference type="NCBI Taxonomy" id="10195"/>
    <lineage>
        <taxon>Eukaryota</taxon>
        <taxon>Metazoa</taxon>
        <taxon>Spiralia</taxon>
        <taxon>Gnathifera</taxon>
        <taxon>Rotifera</taxon>
        <taxon>Eurotatoria</taxon>
        <taxon>Monogononta</taxon>
        <taxon>Pseudotrocha</taxon>
        <taxon>Ploima</taxon>
        <taxon>Brachionidae</taxon>
        <taxon>Brachionus</taxon>
    </lineage>
</organism>
<dbReference type="EMBL" id="REGN01007567">
    <property type="protein sequence ID" value="RNA05861.1"/>
    <property type="molecule type" value="Genomic_DNA"/>
</dbReference>
<evidence type="ECO:0000313" key="2">
    <source>
        <dbReference type="Proteomes" id="UP000276133"/>
    </source>
</evidence>
<keyword evidence="2" id="KW-1185">Reference proteome</keyword>
<accession>A0A3M7Q4D1</accession>
<dbReference type="AlphaFoldDB" id="A0A3M7Q4D1"/>
<comment type="caution">
    <text evidence="1">The sequence shown here is derived from an EMBL/GenBank/DDBJ whole genome shotgun (WGS) entry which is preliminary data.</text>
</comment>
<protein>
    <submittedName>
        <fullName evidence="1">Uncharacterized protein</fullName>
    </submittedName>
</protein>
<gene>
    <name evidence="1" type="ORF">BpHYR1_033560</name>
</gene>